<dbReference type="InterPro" id="IPR025931">
    <property type="entry name" value="TaqI_C"/>
</dbReference>
<evidence type="ECO:0000259" key="9">
    <source>
        <dbReference type="Pfam" id="PF07669"/>
    </source>
</evidence>
<evidence type="ECO:0000256" key="3">
    <source>
        <dbReference type="ARBA" id="ARBA00022679"/>
    </source>
</evidence>
<dbReference type="PROSITE" id="PS00092">
    <property type="entry name" value="N6_MTASE"/>
    <property type="match status" value="1"/>
</dbReference>
<gene>
    <name evidence="11" type="ORF">M0M57_08890</name>
</gene>
<dbReference type="InterPro" id="IPR023135">
    <property type="entry name" value="N6_DNA_MeTrfase_TaqI_C"/>
</dbReference>
<keyword evidence="12" id="KW-1185">Reference proteome</keyword>
<dbReference type="Pfam" id="PF12950">
    <property type="entry name" value="TaqI_C"/>
    <property type="match status" value="1"/>
</dbReference>
<dbReference type="PANTHER" id="PTHR33841:SF1">
    <property type="entry name" value="DNA METHYLTRANSFERASE A"/>
    <property type="match status" value="1"/>
</dbReference>
<proteinExistence type="predicted"/>
<dbReference type="Pfam" id="PF07669">
    <property type="entry name" value="Eco57I"/>
    <property type="match status" value="1"/>
</dbReference>
<evidence type="ECO:0000259" key="10">
    <source>
        <dbReference type="Pfam" id="PF12950"/>
    </source>
</evidence>
<name>A0ABY4KAC4_9FLAO</name>
<accession>A0ABY4KAC4</accession>
<protein>
    <recommendedName>
        <fullName evidence="1">site-specific DNA-methyltransferase (adenine-specific)</fullName>
        <ecNumber evidence="1">2.1.1.72</ecNumber>
    </recommendedName>
</protein>
<keyword evidence="3" id="KW-0808">Transferase</keyword>
<keyword evidence="5" id="KW-0680">Restriction system</keyword>
<dbReference type="PANTHER" id="PTHR33841">
    <property type="entry name" value="DNA METHYLTRANSFERASE YEEA-RELATED"/>
    <property type="match status" value="1"/>
</dbReference>
<dbReference type="Gene3D" id="3.90.220.10">
    <property type="entry name" value="Adenine-n6-DNA-methyltransferase Taqi, Chain A, domain 2"/>
    <property type="match status" value="1"/>
</dbReference>
<evidence type="ECO:0000256" key="1">
    <source>
        <dbReference type="ARBA" id="ARBA00011900"/>
    </source>
</evidence>
<dbReference type="InterPro" id="IPR050953">
    <property type="entry name" value="N4_N6_ade-DNA_methylase"/>
</dbReference>
<feature type="coiled-coil region" evidence="8">
    <location>
        <begin position="342"/>
        <end position="369"/>
    </location>
</feature>
<dbReference type="EC" id="2.1.1.72" evidence="1"/>
<dbReference type="InterPro" id="IPR002052">
    <property type="entry name" value="DNA_methylase_N6_adenine_CS"/>
</dbReference>
<evidence type="ECO:0000313" key="12">
    <source>
        <dbReference type="Proteomes" id="UP000830583"/>
    </source>
</evidence>
<dbReference type="SUPFAM" id="SSF116734">
    <property type="entry name" value="DNA methylase specificity domain"/>
    <property type="match status" value="1"/>
</dbReference>
<dbReference type="Proteomes" id="UP000830583">
    <property type="component" value="Chromosome"/>
</dbReference>
<organism evidence="11 12">
    <name type="scientific">Flavobacterium azooxidireducens</name>
    <dbReference type="NCBI Taxonomy" id="1871076"/>
    <lineage>
        <taxon>Bacteria</taxon>
        <taxon>Pseudomonadati</taxon>
        <taxon>Bacteroidota</taxon>
        <taxon>Flavobacteriia</taxon>
        <taxon>Flavobacteriales</taxon>
        <taxon>Flavobacteriaceae</taxon>
        <taxon>Flavobacterium</taxon>
    </lineage>
</organism>
<dbReference type="SUPFAM" id="SSF53335">
    <property type="entry name" value="S-adenosyl-L-methionine-dependent methyltransferases"/>
    <property type="match status" value="1"/>
</dbReference>
<dbReference type="InterPro" id="IPR029063">
    <property type="entry name" value="SAM-dependent_MTases_sf"/>
</dbReference>
<feature type="domain" description="Type II methyltransferase M.TaqI-like" evidence="9">
    <location>
        <begin position="486"/>
        <end position="649"/>
    </location>
</feature>
<keyword evidence="4" id="KW-0949">S-adenosyl-L-methionine</keyword>
<evidence type="ECO:0000256" key="5">
    <source>
        <dbReference type="ARBA" id="ARBA00022747"/>
    </source>
</evidence>
<evidence type="ECO:0000256" key="2">
    <source>
        <dbReference type="ARBA" id="ARBA00022603"/>
    </source>
</evidence>
<keyword evidence="2" id="KW-0489">Methyltransferase</keyword>
<comment type="catalytic activity">
    <reaction evidence="7">
        <text>a 2'-deoxyadenosine in DNA + S-adenosyl-L-methionine = an N(6)-methyl-2'-deoxyadenosine in DNA + S-adenosyl-L-homocysteine + H(+)</text>
        <dbReference type="Rhea" id="RHEA:15197"/>
        <dbReference type="Rhea" id="RHEA-COMP:12418"/>
        <dbReference type="Rhea" id="RHEA-COMP:12419"/>
        <dbReference type="ChEBI" id="CHEBI:15378"/>
        <dbReference type="ChEBI" id="CHEBI:57856"/>
        <dbReference type="ChEBI" id="CHEBI:59789"/>
        <dbReference type="ChEBI" id="CHEBI:90615"/>
        <dbReference type="ChEBI" id="CHEBI:90616"/>
        <dbReference type="EC" id="2.1.1.72"/>
    </reaction>
</comment>
<reference evidence="11" key="1">
    <citation type="submission" date="2022-04" db="EMBL/GenBank/DDBJ databases">
        <title>Consumption of N2O by Flavobacterium azooxidireducens sp. nov. isolated from Decomposing Leaf Litter of Phragmites australis (Cav.).</title>
        <authorList>
            <person name="Behrendt U."/>
            <person name="Spanner T."/>
            <person name="Augustin J."/>
            <person name="Horn M.A."/>
            <person name="Kolb S."/>
            <person name="Ulrich A."/>
        </authorList>
    </citation>
    <scope>NUCLEOTIDE SEQUENCE</scope>
    <source>
        <strain evidence="11">IGB 4-14</strain>
    </source>
</reference>
<evidence type="ECO:0000256" key="6">
    <source>
        <dbReference type="ARBA" id="ARBA00023125"/>
    </source>
</evidence>
<dbReference type="RefSeq" id="WP_248432698.1">
    <property type="nucleotide sequence ID" value="NZ_CP096205.1"/>
</dbReference>
<evidence type="ECO:0000256" key="8">
    <source>
        <dbReference type="SAM" id="Coils"/>
    </source>
</evidence>
<dbReference type="PRINTS" id="PR00507">
    <property type="entry name" value="N12N6MTFRASE"/>
</dbReference>
<sequence>MSLFQTTVISKYLKTQDKNLLQEKWIQFQNHFHNATIQDNIRNSKEEQYQGEFLLDLFVAILGYTKNPQPNFNLTTEYKNVKDSKKADGAIVINEKVIAVIELKGTETTDLGKIESQAFGYKNNQPDCNYIITSNFEKIRFYIDNAIEYIEFNLFKLKKSEFDVLYLILGCNNLANHLAKRIKEESLSQEDQITKSLYKDYSLFKRELFHNLVANNTQFEPIDLFKKSQKLLDRFLFLFFAEDRHLLPPNSVRLVLSDWRDLQDRDVDIPLYDRFKKYFEYLNTGYKGKRYDVYAYNGGLFKPDEILDHITIDNDLLYKHALKLSDYDFASEVDVNILGHIFENSLNELDEMKAQLEGQEIDKSKTKRKKDGVFYTPKYITKYIVENTVGKLCNEKKNELQLLDEDYTTDKKRQKKTVQQLNERLQTYRNWLLQITICDPACGSGAFLNQALDFLINEHAYIDELQAKLFGDAMILSDVEKSILENNLFGVDLNEESVEIAKLSLWLRTAQPNRKLNDLSGNIKCGNSLIDDPEVAGDKAFNWKDAFPQVFAKGGFDVIIGNPPYVRSRGLFLENEKNYFTRNFETSTYQLDLYKLFIEKSCKLLSSKGLLSFITPSVFLINDYDKPLRKFLLDNYSILLIANTDENIFDDASVKTAVFVIENTFEIKNLIEFLNISKSQFFTEKLIEQKVFVEQEYLINEKLSVDSISIIEKLNLIKKLNEFYEVKNGMKVRKELLFNSKHDDFHMPFILGKNINSYFLTFDNVYVDYKLENEKLYTNQAFRDKSIFIAEKLVVRQILGKRIVTCYDDFNYFTDQTTYLILKNNTKKSLKYLLAILNSKLMFYYFSKTTSDNKIVFPKIKKSQLLELPIAFENQSNNIIEDLSCKMIYLFKQLIEQSTKFQRTFQRKFEGIEINKKLESWYELTFADFVKELGKKKIKLSLSEESEWEDYFLQEQQKAVAIKNEIDATDKEIDRMVYELYGLSEEEIKIVENS</sequence>
<evidence type="ECO:0000256" key="7">
    <source>
        <dbReference type="ARBA" id="ARBA00047942"/>
    </source>
</evidence>
<evidence type="ECO:0000313" key="11">
    <source>
        <dbReference type="EMBL" id="UPQ77748.1"/>
    </source>
</evidence>
<dbReference type="Gene3D" id="3.40.50.150">
    <property type="entry name" value="Vaccinia Virus protein VP39"/>
    <property type="match status" value="1"/>
</dbReference>
<evidence type="ECO:0000256" key="4">
    <source>
        <dbReference type="ARBA" id="ARBA00022691"/>
    </source>
</evidence>
<dbReference type="InterPro" id="IPR011639">
    <property type="entry name" value="MethylTrfase_TaqI-like_dom"/>
</dbReference>
<keyword evidence="6" id="KW-0238">DNA-binding</keyword>
<dbReference type="EMBL" id="CP096205">
    <property type="protein sequence ID" value="UPQ77748.1"/>
    <property type="molecule type" value="Genomic_DNA"/>
</dbReference>
<feature type="domain" description="TaqI-like C-terminal specificity" evidence="10">
    <location>
        <begin position="748"/>
        <end position="870"/>
    </location>
</feature>
<keyword evidence="8" id="KW-0175">Coiled coil</keyword>